<evidence type="ECO:0000313" key="2">
    <source>
        <dbReference type="EMBL" id="AIR62012.1"/>
    </source>
</evidence>
<protein>
    <submittedName>
        <fullName evidence="2">CS1 type fimbrial major subunit</fullName>
    </submittedName>
</protein>
<dbReference type="AlphaFoldDB" id="A0AAN0S6F9"/>
<keyword evidence="1" id="KW-0732">Signal</keyword>
<sequence length="161" mass="16603">MYAKKMTLLGALLATASSVNAAPQQVDFNVEAVIPATDFFVTPVNGWNAQTQKMAWNAATGSLDGFSQQLQMKNSGGSIKAYLSGQPVLSSASGTDTIDLLVNIAGQTLPIDAASAVTLYSASEAAAEKTATLTVSQKSGTKPTAGTYIGAVTMMFDTETP</sequence>
<dbReference type="Gene3D" id="2.60.40.2040">
    <property type="entry name" value="CFA/I fimbrial subunit E, pilin domain"/>
    <property type="match status" value="1"/>
</dbReference>
<dbReference type="InterPro" id="IPR007540">
    <property type="entry name" value="Fimbrial_CS1-type"/>
</dbReference>
<evidence type="ECO:0000313" key="3">
    <source>
        <dbReference type="Proteomes" id="UP000029516"/>
    </source>
</evidence>
<feature type="signal peptide" evidence="1">
    <location>
        <begin position="1"/>
        <end position="21"/>
    </location>
</feature>
<dbReference type="Pfam" id="PF04449">
    <property type="entry name" value="Fimbrial_CS1"/>
    <property type="match status" value="1"/>
</dbReference>
<dbReference type="GO" id="GO:0009289">
    <property type="term" value="C:pilus"/>
    <property type="evidence" value="ECO:0007669"/>
    <property type="project" value="InterPro"/>
</dbReference>
<gene>
    <name evidence="2" type="ORF">LH23_15525</name>
</gene>
<proteinExistence type="predicted"/>
<dbReference type="KEGG" id="cem:LH23_15525"/>
<evidence type="ECO:0000256" key="1">
    <source>
        <dbReference type="SAM" id="SignalP"/>
    </source>
</evidence>
<name>A0AAN0S6F9_9ENTR</name>
<feature type="chain" id="PRO_5043012981" evidence="1">
    <location>
        <begin position="22"/>
        <end position="161"/>
    </location>
</feature>
<organism evidence="2 3">
    <name type="scientific">Cedecea neteri</name>
    <dbReference type="NCBI Taxonomy" id="158822"/>
    <lineage>
        <taxon>Bacteria</taxon>
        <taxon>Pseudomonadati</taxon>
        <taxon>Pseudomonadota</taxon>
        <taxon>Gammaproteobacteria</taxon>
        <taxon>Enterobacterales</taxon>
        <taxon>Enterobacteriaceae</taxon>
        <taxon>Cedecea</taxon>
    </lineage>
</organism>
<dbReference type="Proteomes" id="UP000029516">
    <property type="component" value="Chromosome"/>
</dbReference>
<dbReference type="EMBL" id="CP009458">
    <property type="protein sequence ID" value="AIR62012.1"/>
    <property type="molecule type" value="Genomic_DNA"/>
</dbReference>
<accession>A0AAN0S6F9</accession>
<reference evidence="2 3" key="1">
    <citation type="submission" date="2014-09" db="EMBL/GenBank/DDBJ databases">
        <authorList>
            <person name="Chan K.-G."/>
        </authorList>
    </citation>
    <scope>NUCLEOTIDE SEQUENCE [LARGE SCALE GENOMIC DNA]</scope>
    <source>
        <strain evidence="2 3">M006</strain>
    </source>
</reference>
<dbReference type="RefSeq" id="WP_039292776.1">
    <property type="nucleotide sequence ID" value="NZ_CP009458.1"/>
</dbReference>